<comment type="caution">
    <text evidence="1">The sequence shown here is derived from an EMBL/GenBank/DDBJ whole genome shotgun (WGS) entry which is preliminary data.</text>
</comment>
<organism evidence="1 2">
    <name type="scientific">Peronospora matthiolae</name>
    <dbReference type="NCBI Taxonomy" id="2874970"/>
    <lineage>
        <taxon>Eukaryota</taxon>
        <taxon>Sar</taxon>
        <taxon>Stramenopiles</taxon>
        <taxon>Oomycota</taxon>
        <taxon>Peronosporomycetes</taxon>
        <taxon>Peronosporales</taxon>
        <taxon>Peronosporaceae</taxon>
        <taxon>Peronospora</taxon>
    </lineage>
</organism>
<evidence type="ECO:0008006" key="3">
    <source>
        <dbReference type="Google" id="ProtNLM"/>
    </source>
</evidence>
<dbReference type="Proteomes" id="UP001162060">
    <property type="component" value="Unassembled WGS sequence"/>
</dbReference>
<proteinExistence type="predicted"/>
<sequence>MDRAICGFSCPETSVIAEEDGRRDSAKRSKRSCNKRQQRYRAKQRLYVERLEITVQRLRLDVDQQVMNRRDVWEARFRDLQPNMSVRRNTTSGSDVVTSMCECMKAFGCSVQGDRARHFEALMRSDVHNGDLIGRDSILAQWKRLVRHFSDVVPVLEDCSVNVNFVDHSTAIGHVTASLELRLTRRNLAAIFPYTVTDMSVRDRLLVSPLVLMPMAVFFQFDEQGKVSRYDHSVDFVAGLYEVLRDYRDVASMLKSANLDASGQIRDDEPAVAISQLVCRDRRIRDKAVLGCPSKLSVRYLLSNGDTGE</sequence>
<protein>
    <recommendedName>
        <fullName evidence="3">BZIP domain-containing protein</fullName>
    </recommendedName>
</protein>
<evidence type="ECO:0000313" key="1">
    <source>
        <dbReference type="EMBL" id="CAK7945823.1"/>
    </source>
</evidence>
<dbReference type="AlphaFoldDB" id="A0AAV1VIR7"/>
<name>A0AAV1VIR7_9STRA</name>
<accession>A0AAV1VIR7</accession>
<evidence type="ECO:0000313" key="2">
    <source>
        <dbReference type="Proteomes" id="UP001162060"/>
    </source>
</evidence>
<gene>
    <name evidence="1" type="ORF">PM001_LOCUS30973</name>
</gene>
<reference evidence="1" key="1">
    <citation type="submission" date="2024-01" db="EMBL/GenBank/DDBJ databases">
        <authorList>
            <person name="Webb A."/>
        </authorList>
    </citation>
    <scope>NUCLEOTIDE SEQUENCE</scope>
    <source>
        <strain evidence="1">Pm1</strain>
    </source>
</reference>
<dbReference type="EMBL" id="CAKLBY020000338">
    <property type="protein sequence ID" value="CAK7945823.1"/>
    <property type="molecule type" value="Genomic_DNA"/>
</dbReference>